<dbReference type="InterPro" id="IPR016088">
    <property type="entry name" value="Chalcone_isomerase_3-sand"/>
</dbReference>
<organism evidence="2 3">
    <name type="scientific">Rhizoctonia solani</name>
    <dbReference type="NCBI Taxonomy" id="456999"/>
    <lineage>
        <taxon>Eukaryota</taxon>
        <taxon>Fungi</taxon>
        <taxon>Dikarya</taxon>
        <taxon>Basidiomycota</taxon>
        <taxon>Agaricomycotina</taxon>
        <taxon>Agaricomycetes</taxon>
        <taxon>Cantharellales</taxon>
        <taxon>Ceratobasidiaceae</taxon>
        <taxon>Rhizoctonia</taxon>
    </lineage>
</organism>
<evidence type="ECO:0000313" key="3">
    <source>
        <dbReference type="Proteomes" id="UP000044841"/>
    </source>
</evidence>
<name>A0A0K6G2I4_9AGAM</name>
<dbReference type="PANTHER" id="PTHR47284">
    <property type="entry name" value="FATTY-ACID-BINDING PROTEIN 2"/>
    <property type="match status" value="1"/>
</dbReference>
<dbReference type="SUPFAM" id="SSF54626">
    <property type="entry name" value="Chalcone isomerase"/>
    <property type="match status" value="1"/>
</dbReference>
<dbReference type="GO" id="GO:0016872">
    <property type="term" value="F:intramolecular lyase activity"/>
    <property type="evidence" value="ECO:0007669"/>
    <property type="project" value="InterPro"/>
</dbReference>
<dbReference type="InterPro" id="IPR036298">
    <property type="entry name" value="Chalcone_isomerase_sf"/>
</dbReference>
<feature type="domain" description="Chalcone isomerase" evidence="1">
    <location>
        <begin position="125"/>
        <end position="158"/>
    </location>
</feature>
<evidence type="ECO:0000313" key="2">
    <source>
        <dbReference type="EMBL" id="CUA72447.1"/>
    </source>
</evidence>
<reference evidence="2 3" key="1">
    <citation type="submission" date="2015-07" db="EMBL/GenBank/DDBJ databases">
        <authorList>
            <person name="Noorani M."/>
        </authorList>
    </citation>
    <scope>NUCLEOTIDE SEQUENCE [LARGE SCALE GENOMIC DNA]</scope>
    <source>
        <strain evidence="2">BBA 69670</strain>
    </source>
</reference>
<protein>
    <recommendedName>
        <fullName evidence="1">Chalcone isomerase domain-containing protein</fullName>
    </recommendedName>
</protein>
<accession>A0A0K6G2I4</accession>
<dbReference type="Proteomes" id="UP000044841">
    <property type="component" value="Unassembled WGS sequence"/>
</dbReference>
<dbReference type="PANTHER" id="PTHR47284:SF3">
    <property type="entry name" value="FATTY-ACID-BINDING PROTEIN 2"/>
    <property type="match status" value="1"/>
</dbReference>
<evidence type="ECO:0000259" key="1">
    <source>
        <dbReference type="Pfam" id="PF16035"/>
    </source>
</evidence>
<proteinExistence type="predicted"/>
<keyword evidence="3" id="KW-1185">Reference proteome</keyword>
<gene>
    <name evidence="2" type="ORF">RSOLAG22IIIB_01116</name>
</gene>
<dbReference type="Pfam" id="PF16035">
    <property type="entry name" value="Chalcone_2"/>
    <property type="match status" value="2"/>
</dbReference>
<dbReference type="InterPro" id="IPR016087">
    <property type="entry name" value="Chalcone_isomerase"/>
</dbReference>
<dbReference type="Gene3D" id="3.50.70.10">
    <property type="match status" value="1"/>
</dbReference>
<sequence length="294" mass="32663">MNIQTQLSRLARLSKPAELLSHHRFATANTQFSGPASGWASGPLSRFSTHTRYTGHTHPLKGTPRVKALDWRLLGGIGLTGLLFHTWFLSKLSLDEQFAPTEAERSDPATSISFPTSLKLDGEPKMTLLGLGVRKVSFLGIQVYSVGFYADLSKVDTKALRLCKSPEECIHLLIQTTSCALRIVPTRATSYTHLRDGFIRTIQARQALGRKDGSLTTEREEALHTPLQQFKGLFPTAAFKKHVPLHIILSPPTAKPRELRLHQLGTVRDEWLATEFFLAYFHGTISPPVSTARS</sequence>
<dbReference type="AlphaFoldDB" id="A0A0K6G2I4"/>
<feature type="domain" description="Chalcone isomerase" evidence="1">
    <location>
        <begin position="171"/>
        <end position="284"/>
    </location>
</feature>
<dbReference type="EMBL" id="CYGV01001289">
    <property type="protein sequence ID" value="CUA72447.1"/>
    <property type="molecule type" value="Genomic_DNA"/>
</dbReference>